<dbReference type="Proteomes" id="UP000651010">
    <property type="component" value="Unassembled WGS sequence"/>
</dbReference>
<dbReference type="RefSeq" id="WP_192556615.1">
    <property type="nucleotide sequence ID" value="NZ_JACZZA010000009.1"/>
</dbReference>
<protein>
    <submittedName>
        <fullName evidence="1">Uncharacterized protein</fullName>
    </submittedName>
</protein>
<accession>A0ABR9GCK7</accession>
<comment type="caution">
    <text evidence="1">The sequence shown here is derived from an EMBL/GenBank/DDBJ whole genome shotgun (WGS) entry which is preliminary data.</text>
</comment>
<keyword evidence="2" id="KW-1185">Reference proteome</keyword>
<dbReference type="EMBL" id="JACZZA010000009">
    <property type="protein sequence ID" value="MBE1161776.1"/>
    <property type="molecule type" value="Genomic_DNA"/>
</dbReference>
<evidence type="ECO:0000313" key="2">
    <source>
        <dbReference type="Proteomes" id="UP000651010"/>
    </source>
</evidence>
<proteinExistence type="predicted"/>
<gene>
    <name evidence="1" type="ORF">IGX34_15440</name>
</gene>
<sequence length="88" mass="9877">MNESEAIDRLQSAGLFARPRDWSLGHSIFVGRGAFERNGISGYQHARYIYQAEDVWHVIDCVNADDIFPTLDAAVEHAAAALMREKLD</sequence>
<organism evidence="1 2">
    <name type="scientific">Dyella acidiphila</name>
    <dbReference type="NCBI Taxonomy" id="2775866"/>
    <lineage>
        <taxon>Bacteria</taxon>
        <taxon>Pseudomonadati</taxon>
        <taxon>Pseudomonadota</taxon>
        <taxon>Gammaproteobacteria</taxon>
        <taxon>Lysobacterales</taxon>
        <taxon>Rhodanobacteraceae</taxon>
        <taxon>Dyella</taxon>
    </lineage>
</organism>
<evidence type="ECO:0000313" key="1">
    <source>
        <dbReference type="EMBL" id="MBE1161776.1"/>
    </source>
</evidence>
<name>A0ABR9GCK7_9GAMM</name>
<reference evidence="1 2" key="1">
    <citation type="submission" date="2020-09" db="EMBL/GenBank/DDBJ databases">
        <title>Dyella sp. 7MK23 isolated from forest soil.</title>
        <authorList>
            <person name="Fu J."/>
        </authorList>
    </citation>
    <scope>NUCLEOTIDE SEQUENCE [LARGE SCALE GENOMIC DNA]</scope>
    <source>
        <strain evidence="1 2">7MK23</strain>
    </source>
</reference>